<accession>A0A8H4QLE4</accession>
<proteinExistence type="predicted"/>
<evidence type="ECO:0000313" key="1">
    <source>
        <dbReference type="EMBL" id="KAF4613006.1"/>
    </source>
</evidence>
<comment type="caution">
    <text evidence="1">The sequence shown here is derived from an EMBL/GenBank/DDBJ whole genome shotgun (WGS) entry which is preliminary data.</text>
</comment>
<evidence type="ECO:0000313" key="2">
    <source>
        <dbReference type="Proteomes" id="UP000521872"/>
    </source>
</evidence>
<dbReference type="InterPro" id="IPR023213">
    <property type="entry name" value="CAT-like_dom_sf"/>
</dbReference>
<organism evidence="1 2">
    <name type="scientific">Agrocybe pediades</name>
    <dbReference type="NCBI Taxonomy" id="84607"/>
    <lineage>
        <taxon>Eukaryota</taxon>
        <taxon>Fungi</taxon>
        <taxon>Dikarya</taxon>
        <taxon>Basidiomycota</taxon>
        <taxon>Agaricomycotina</taxon>
        <taxon>Agaricomycetes</taxon>
        <taxon>Agaricomycetidae</taxon>
        <taxon>Agaricales</taxon>
        <taxon>Agaricineae</taxon>
        <taxon>Strophariaceae</taxon>
        <taxon>Agrocybe</taxon>
    </lineage>
</organism>
<sequence length="525" mass="57908">MSLTLDFKPLPMQKGVFARSLHGIERMMAAMAEHAGYGHLFMWNHVNFKATNLSPPVLVDLVQSAWIHTRSVLPWVACRTSAEEKDAWFYTCETPSNVDAAMKWAIDTVFWSDDSRSKAEWEEALKNKYWKASEGRYSMELHLARAPSGGGYFFMVSAGHWLIDARGLLTFMDLFFKNLRLEIQGNAAPISSLNWGQEIIRLPSANIQAVGQATAEASEQIYSVPNNWTVAASFVCPTFETPRWEALPSLQASIQLSKGETAALKAACKRHESSITAALVSIHILADIEICLRVASSQMNKDASNKVLEHFNTAEIYQLTAMVADQRGLLPKHKLIPGLGPGAFGNLVCDNIPTMHDMGAVRKCIVVEKDGIATANVLKGADFWNVVADTTRQLKAITNGGSTPEAYAAKERMMDSMVPNVVQALCSPGMGCSSIGRVSSLGLMNEFVPSRALADPCTPFVVEDLSFSIRATGADVMGKAVMLWEYDERVNIHLLGSTRWHSPDSWICFEACIRRLIEAVLRSEE</sequence>
<name>A0A8H4QLE4_9AGAR</name>
<dbReference type="EMBL" id="JAACJL010000046">
    <property type="protein sequence ID" value="KAF4613006.1"/>
    <property type="molecule type" value="Genomic_DNA"/>
</dbReference>
<dbReference type="PANTHER" id="PTHR42034:SF1">
    <property type="entry name" value="CONDENSATION DOMAIN-CONTAINING PROTEIN"/>
    <property type="match status" value="1"/>
</dbReference>
<dbReference type="PANTHER" id="PTHR42034">
    <property type="entry name" value="CHROMOSOME 7, WHOLE GENOME SHOTGUN SEQUENCE-RELATED"/>
    <property type="match status" value="1"/>
</dbReference>
<dbReference type="Gene3D" id="3.30.559.10">
    <property type="entry name" value="Chloramphenicol acetyltransferase-like domain"/>
    <property type="match status" value="1"/>
</dbReference>
<protein>
    <submittedName>
        <fullName evidence="1">Uncharacterized protein</fullName>
    </submittedName>
</protein>
<dbReference type="AlphaFoldDB" id="A0A8H4QLE4"/>
<keyword evidence="2" id="KW-1185">Reference proteome</keyword>
<dbReference type="Proteomes" id="UP000521872">
    <property type="component" value="Unassembled WGS sequence"/>
</dbReference>
<gene>
    <name evidence="1" type="ORF">D9613_010766</name>
</gene>
<reference evidence="1 2" key="1">
    <citation type="submission" date="2019-12" db="EMBL/GenBank/DDBJ databases">
        <authorList>
            <person name="Floudas D."/>
            <person name="Bentzer J."/>
            <person name="Ahren D."/>
            <person name="Johansson T."/>
            <person name="Persson P."/>
            <person name="Tunlid A."/>
        </authorList>
    </citation>
    <scope>NUCLEOTIDE SEQUENCE [LARGE SCALE GENOMIC DNA]</scope>
    <source>
        <strain evidence="1 2">CBS 102.39</strain>
    </source>
</reference>